<accession>A0A1C3E5I5</accession>
<keyword evidence="1" id="KW-1133">Transmembrane helix</keyword>
<dbReference type="CDD" id="cd07341">
    <property type="entry name" value="M56_BlaR1_MecR1_like"/>
    <property type="match status" value="1"/>
</dbReference>
<evidence type="ECO:0000256" key="1">
    <source>
        <dbReference type="SAM" id="Phobius"/>
    </source>
</evidence>
<name>A0A1C3E5I5_9PLAN</name>
<dbReference type="OrthoDB" id="291597at2"/>
<dbReference type="STRING" id="1841610.A6X21_12295"/>
<evidence type="ECO:0000313" key="3">
    <source>
        <dbReference type="EMBL" id="ODA28490.1"/>
    </source>
</evidence>
<feature type="transmembrane region" description="Helical" evidence="1">
    <location>
        <begin position="40"/>
        <end position="58"/>
    </location>
</feature>
<keyword evidence="1" id="KW-0472">Membrane</keyword>
<evidence type="ECO:0000259" key="2">
    <source>
        <dbReference type="Pfam" id="PF05569"/>
    </source>
</evidence>
<dbReference type="Proteomes" id="UP000094828">
    <property type="component" value="Unassembled WGS sequence"/>
</dbReference>
<comment type="caution">
    <text evidence="3">The sequence shown here is derived from an EMBL/GenBank/DDBJ whole genome shotgun (WGS) entry which is preliminary data.</text>
</comment>
<dbReference type="AlphaFoldDB" id="A0A1C3E5I5"/>
<feature type="domain" description="Peptidase M56" evidence="2">
    <location>
        <begin position="10"/>
        <end position="257"/>
    </location>
</feature>
<dbReference type="PANTHER" id="PTHR34978">
    <property type="entry name" value="POSSIBLE SENSOR-TRANSDUCER PROTEIN BLAR"/>
    <property type="match status" value="1"/>
</dbReference>
<keyword evidence="1" id="KW-0812">Transmembrane</keyword>
<gene>
    <name evidence="3" type="ORF">A6X21_12295</name>
</gene>
<dbReference type="InterPro" id="IPR008756">
    <property type="entry name" value="Peptidase_M56"/>
</dbReference>
<dbReference type="RefSeq" id="WP_068851650.1">
    <property type="nucleotide sequence ID" value="NZ_LYDR01000152.1"/>
</dbReference>
<dbReference type="EMBL" id="LYDR01000152">
    <property type="protein sequence ID" value="ODA28490.1"/>
    <property type="molecule type" value="Genomic_DNA"/>
</dbReference>
<protein>
    <recommendedName>
        <fullName evidence="2">Peptidase M56 domain-containing protein</fullName>
    </recommendedName>
</protein>
<proteinExistence type="predicted"/>
<dbReference type="PANTHER" id="PTHR34978:SF3">
    <property type="entry name" value="SLR0241 PROTEIN"/>
    <property type="match status" value="1"/>
</dbReference>
<feature type="transmembrane region" description="Helical" evidence="1">
    <location>
        <begin position="89"/>
        <end position="110"/>
    </location>
</feature>
<sequence length="382" mass="43706">MNSAQFLEFLVSLSIQATVLVGITDWLCRVSRWPQAQYKLWSYCHLLLLLLTGCGLLLPHLRVLTNPWQIMSPEALQQLVSVEQSLGQLALVIWATGILLSLIMLASEWITVARFLKSCRPATESEVKLVFNDQSSHLTSTFLQPNASIQLLISQRFNSPFCYQWHAPVLVMPEYLLSLPQDEITFIARHELSHLRSGHPLQLFIERLVMTLFWFHPAIWWASRQSMLAREYACDDAAISARYEVVGYLKTLLAVAERGFHKEPEGSALYFGSGSSMMALRGRRILARFESTADWSPPDQRARWWPFHLMTAMAMITWSFWLPVDALASSRMAWSPWPGWSAAVLRTIDISARDYEPYDRSTRLHELSLESSQPQASSRSPY</sequence>
<dbReference type="Pfam" id="PF05569">
    <property type="entry name" value="Peptidase_M56"/>
    <property type="match status" value="1"/>
</dbReference>
<evidence type="ECO:0000313" key="4">
    <source>
        <dbReference type="Proteomes" id="UP000094828"/>
    </source>
</evidence>
<reference evidence="3 4" key="1">
    <citation type="submission" date="2016-05" db="EMBL/GenBank/DDBJ databases">
        <title>Genomic and physiological characterization of Planctopirus sp. isolated from fresh water lake.</title>
        <authorList>
            <person name="Subhash Y."/>
            <person name="Ramana C."/>
        </authorList>
    </citation>
    <scope>NUCLEOTIDE SEQUENCE [LARGE SCALE GENOMIC DNA]</scope>
    <source>
        <strain evidence="3 4">JC280</strain>
    </source>
</reference>
<dbReference type="InterPro" id="IPR052173">
    <property type="entry name" value="Beta-lactam_resp_regulator"/>
</dbReference>
<keyword evidence="4" id="KW-1185">Reference proteome</keyword>
<organism evidence="3 4">
    <name type="scientific">Planctopirus hydrillae</name>
    <dbReference type="NCBI Taxonomy" id="1841610"/>
    <lineage>
        <taxon>Bacteria</taxon>
        <taxon>Pseudomonadati</taxon>
        <taxon>Planctomycetota</taxon>
        <taxon>Planctomycetia</taxon>
        <taxon>Planctomycetales</taxon>
        <taxon>Planctomycetaceae</taxon>
        <taxon>Planctopirus</taxon>
    </lineage>
</organism>
<feature type="transmembrane region" description="Helical" evidence="1">
    <location>
        <begin position="6"/>
        <end position="28"/>
    </location>
</feature>